<dbReference type="InterPro" id="IPR013094">
    <property type="entry name" value="AB_hydrolase_3"/>
</dbReference>
<dbReference type="PRINTS" id="PR00371">
    <property type="entry name" value="FPNCR"/>
</dbReference>
<dbReference type="InterPro" id="IPR029058">
    <property type="entry name" value="AB_hydrolase_fold"/>
</dbReference>
<accession>A0A0G4KKJ4</accession>
<evidence type="ECO:0000256" key="6">
    <source>
        <dbReference type="ARBA" id="ARBA00023002"/>
    </source>
</evidence>
<keyword evidence="5" id="KW-0274">FAD</keyword>
<dbReference type="InterPro" id="IPR000898">
    <property type="entry name" value="Indolamine_dOase"/>
</dbReference>
<evidence type="ECO:0000256" key="3">
    <source>
        <dbReference type="ARBA" id="ARBA00022630"/>
    </source>
</evidence>
<dbReference type="Gene3D" id="3.10.120.10">
    <property type="entry name" value="Cytochrome b5-like heme/steroid binding domain"/>
    <property type="match status" value="1"/>
</dbReference>
<dbReference type="EMBL" id="CVQH01002002">
    <property type="protein sequence ID" value="CRK07911.1"/>
    <property type="molecule type" value="Genomic_DNA"/>
</dbReference>
<dbReference type="InterPro" id="IPR037217">
    <property type="entry name" value="Trp/Indoleamine_2_3_dOase-like"/>
</dbReference>
<dbReference type="GO" id="GO:0003958">
    <property type="term" value="F:NADPH-hemoprotein reductase activity"/>
    <property type="evidence" value="ECO:0007669"/>
    <property type="project" value="UniProtKB-EC"/>
</dbReference>
<dbReference type="SUPFAM" id="SSF140959">
    <property type="entry name" value="Indolic compounds 2,3-dioxygenase-like"/>
    <property type="match status" value="1"/>
</dbReference>
<dbReference type="GO" id="GO:0019441">
    <property type="term" value="P:L-tryptophan catabolic process to kynurenine"/>
    <property type="evidence" value="ECO:0007669"/>
    <property type="project" value="InterPro"/>
</dbReference>
<dbReference type="GO" id="GO:0046872">
    <property type="term" value="F:metal ion binding"/>
    <property type="evidence" value="ECO:0007669"/>
    <property type="project" value="UniProtKB-KW"/>
</dbReference>
<evidence type="ECO:0000256" key="5">
    <source>
        <dbReference type="ARBA" id="ARBA00022827"/>
    </source>
</evidence>
<dbReference type="InterPro" id="IPR039261">
    <property type="entry name" value="FNR_nucleotide-bd"/>
</dbReference>
<dbReference type="GO" id="GO:0016787">
    <property type="term" value="F:hydrolase activity"/>
    <property type="evidence" value="ECO:0007669"/>
    <property type="project" value="InterPro"/>
</dbReference>
<dbReference type="STRING" id="100787.A0A0G4KKJ4"/>
<dbReference type="SUPFAM" id="SSF52343">
    <property type="entry name" value="Ferredoxin reductase-like, C-terminal NADP-linked domain"/>
    <property type="match status" value="1"/>
</dbReference>
<dbReference type="Gene3D" id="2.40.30.10">
    <property type="entry name" value="Translation factors"/>
    <property type="match status" value="1"/>
</dbReference>
<evidence type="ECO:0000256" key="1">
    <source>
        <dbReference type="ARBA" id="ARBA00001974"/>
    </source>
</evidence>
<evidence type="ECO:0000256" key="2">
    <source>
        <dbReference type="ARBA" id="ARBA00007119"/>
    </source>
</evidence>
<dbReference type="InterPro" id="IPR003097">
    <property type="entry name" value="CysJ-like_FAD-binding"/>
</dbReference>
<dbReference type="Pfam" id="PF01231">
    <property type="entry name" value="IDO"/>
    <property type="match status" value="1"/>
</dbReference>
<dbReference type="Gene3D" id="3.40.50.1820">
    <property type="entry name" value="alpha/beta hydrolase"/>
    <property type="match status" value="1"/>
</dbReference>
<dbReference type="GO" id="GO:0020037">
    <property type="term" value="F:heme binding"/>
    <property type="evidence" value="ECO:0007669"/>
    <property type="project" value="InterPro"/>
</dbReference>
<dbReference type="SUPFAM" id="SSF63380">
    <property type="entry name" value="Riboflavin synthase domain-like"/>
    <property type="match status" value="1"/>
</dbReference>
<dbReference type="EC" id="1.6.2.4" evidence="8"/>
<dbReference type="InterPro" id="IPR001433">
    <property type="entry name" value="OxRdtase_FAD/NAD-bd"/>
</dbReference>
<dbReference type="Gene3D" id="3.40.50.80">
    <property type="entry name" value="Nucleotide-binding domain of ferredoxin-NADP reductase (FNR) module"/>
    <property type="match status" value="1"/>
</dbReference>
<dbReference type="InterPro" id="IPR023173">
    <property type="entry name" value="NADPH_Cyt_P450_Rdtase_alpha"/>
</dbReference>
<keyword evidence="6" id="KW-0560">Oxidoreductase</keyword>
<evidence type="ECO:0000256" key="8">
    <source>
        <dbReference type="ARBA" id="ARBA00023797"/>
    </source>
</evidence>
<dbReference type="InterPro" id="IPR001199">
    <property type="entry name" value="Cyt_B5-like_heme/steroid-bd"/>
</dbReference>
<comment type="cofactor">
    <cofactor evidence="1">
        <name>FAD</name>
        <dbReference type="ChEBI" id="CHEBI:57692"/>
    </cofactor>
</comment>
<keyword evidence="3" id="KW-0285">Flavoprotein</keyword>
<dbReference type="Pfam" id="PF00667">
    <property type="entry name" value="FAD_binding_1"/>
    <property type="match status" value="1"/>
</dbReference>
<dbReference type="Pfam" id="PF00173">
    <property type="entry name" value="Cyt-b5"/>
    <property type="match status" value="1"/>
</dbReference>
<keyword evidence="11" id="KW-1185">Reference proteome</keyword>
<dbReference type="InterPro" id="IPR017938">
    <property type="entry name" value="Riboflavin_synthase-like_b-brl"/>
</dbReference>
<dbReference type="SMART" id="SM01117">
    <property type="entry name" value="Cyt-b5"/>
    <property type="match status" value="1"/>
</dbReference>
<gene>
    <name evidence="10" type="ORF">BN1708_009771</name>
</gene>
<evidence type="ECO:0000259" key="9">
    <source>
        <dbReference type="PROSITE" id="PS50255"/>
    </source>
</evidence>
<dbReference type="GO" id="GO:0005829">
    <property type="term" value="C:cytosol"/>
    <property type="evidence" value="ECO:0007669"/>
    <property type="project" value="TreeGrafter"/>
</dbReference>
<dbReference type="Proteomes" id="UP000044602">
    <property type="component" value="Unassembled WGS sequence"/>
</dbReference>
<keyword evidence="4" id="KW-0479">Metal-binding</keyword>
<feature type="domain" description="Cytochrome b5 heme-binding" evidence="9">
    <location>
        <begin position="993"/>
        <end position="1074"/>
    </location>
</feature>
<name>A0A0G4KKJ4_VERLO</name>
<dbReference type="GO" id="GO:0016702">
    <property type="term" value="F:oxidoreductase activity, acting on single donors with incorporation of molecular oxygen, incorporation of two atoms of oxygen"/>
    <property type="evidence" value="ECO:0007669"/>
    <property type="project" value="UniProtKB-ARBA"/>
</dbReference>
<dbReference type="GO" id="GO:0050660">
    <property type="term" value="F:flavin adenine dinucleotide binding"/>
    <property type="evidence" value="ECO:0007669"/>
    <property type="project" value="TreeGrafter"/>
</dbReference>
<dbReference type="Pfam" id="PF07859">
    <property type="entry name" value="Abhydrolase_3"/>
    <property type="match status" value="1"/>
</dbReference>
<comment type="similarity">
    <text evidence="2">Belongs to the indoleamine 2,3-dioxygenase family.</text>
</comment>
<evidence type="ECO:0000313" key="11">
    <source>
        <dbReference type="Proteomes" id="UP000044602"/>
    </source>
</evidence>
<organism evidence="10 11">
    <name type="scientific">Verticillium longisporum</name>
    <name type="common">Verticillium dahliae var. longisporum</name>
    <dbReference type="NCBI Taxonomy" id="100787"/>
    <lineage>
        <taxon>Eukaryota</taxon>
        <taxon>Fungi</taxon>
        <taxon>Dikarya</taxon>
        <taxon>Ascomycota</taxon>
        <taxon>Pezizomycotina</taxon>
        <taxon>Sordariomycetes</taxon>
        <taxon>Hypocreomycetidae</taxon>
        <taxon>Glomerellales</taxon>
        <taxon>Plectosphaerellaceae</taxon>
        <taxon>Verticillium</taxon>
    </lineage>
</organism>
<dbReference type="PROSITE" id="PS50255">
    <property type="entry name" value="CYTOCHROME_B5_2"/>
    <property type="match status" value="1"/>
</dbReference>
<dbReference type="PANTHER" id="PTHR19384:SF17">
    <property type="entry name" value="NADPH--CYTOCHROME P450 REDUCTASE"/>
    <property type="match status" value="1"/>
</dbReference>
<proteinExistence type="inferred from homology"/>
<evidence type="ECO:0000313" key="10">
    <source>
        <dbReference type="EMBL" id="CRK07911.1"/>
    </source>
</evidence>
<dbReference type="Gene3D" id="1.20.990.10">
    <property type="entry name" value="NADPH-cytochrome p450 Reductase, Chain A, domain 3"/>
    <property type="match status" value="1"/>
</dbReference>
<keyword evidence="7" id="KW-0408">Iron</keyword>
<reference evidence="10 11" key="1">
    <citation type="submission" date="2015-05" db="EMBL/GenBank/DDBJ databases">
        <authorList>
            <person name="Wang D.B."/>
            <person name="Wang M."/>
        </authorList>
    </citation>
    <scope>NUCLEOTIDE SEQUENCE [LARGE SCALE GENOMIC DNA]</scope>
    <source>
        <strain evidence="10">VL1</strain>
    </source>
</reference>
<dbReference type="SUPFAM" id="SSF53474">
    <property type="entry name" value="alpha/beta-Hydrolases"/>
    <property type="match status" value="1"/>
</dbReference>
<sequence length="1670" mass="183725">MSERSCPVSGSLGGRCPAGNGSVAGNISRQRVGPRGCSFSGYTQPGDLHSAFDIPRGVDVDEWLRDRERKAINEILYSDIPSANFVAQVKNVDTLVADDKDLLAVALGAPARQVILRAESIGQRTGWKDGYLSGEYGFCALDSNEAAGALAGCPGRVWSDLCERMPGCVSRGRVRESVAALPLVEGTEDIIPDQALWAAIVALGMLCSIYRYEDKNDGYDGVSTNTTSTKPNVEMSDDLGPELIGIPRSIGLPYWQVSRRMGRAIPHLTFFDQASYNIRVRDPTSIHPYVGRFDNTDLRWPMFGERTEIAFLKGCADTSASFQHGPDAIAACQEHVMNRNIEGLLREMVRLKEILERMPNAFHSISTNPNSGDNFVSAMEWVRWGKFSAPLSKRCPAASGLQFPPYLLMDAFLGRKRYDSFLGNEGLHLRAWLPSNLRAFIAAVEYHYRIPEFVRQSGDPRLMGVLDGIIEAYTGERGFMGTHRYKVFGILEVASKTGRTETNGASGAADGTGRPWEEVHRQFSDAMKERLEPFRGNIPVEPHQMRGTFEECRYKSRVLRRSFVDSDSERSIACVTLDLHNTGITFQPGDRLAVMPLNSWEECAKVAAALGLDDMLDAPVQLDSRWSRFADHLDTVANHGVARLPGSAKLTVKDVLRRGHLAPLTQELVLKIHSLLRASSNTVLQALATDEWPVRGTLGDLLQAAVLDTPMHVWDQAFELSRDVAWLTDLIPVEVPRTYSISNCPDELLPSTVDLTISRAEYKLCSTFAGNASVPRSGVSSGFLNPTVGSAGDFITAEDDILVGVSRPVAFQLPLDEAAPCAFFAGGSGIAPFRSFWQSRAGRAVGRNILYLGVQNREKFCYEDELRRYVHAGFMEVHLAFSRDSRGLAYDSVSRDLVERRMEPRYIDALIAEQGATVCDLTMSKKQGGLGGHLYICGSVAVFDSVMNGLRKAIYNHRTATMESTDLIINTAFAERRIMLDVFMTPKPLPCNKPTIPLSQLALHTGHRPGSRIWIGVHGSAYDVTDFCPMHPGGTLILKSNAGVDCSKSFDNLAHTNNPEVASLLTKYFVGHLTPKPEFHDGGELSGLYDLWADYLKTTVETLVAQQFEMEDLMGSSLWFQENMINIMGVRIFYQYQSRLLQSGFSALFGPKFQELVLKLSFAMANAASAAGSETQLPDILGVVARAKTSADAVATSKEVALVGQYVCNSEPARFQERGIMDYASRSVSLDMALLEDIREEACHGMDAFGTVMELEATSDAQRVAAMCSIPDTMPITSTATADNGNGVSVAGDQSKPLPRHQPPFLTRVLLASKLSAIQTVLGQLAWYGSWRDYFYPPEIRPDLVKRYEVRPALQVRIFFPASYDKTSPNPLPTVFTIHGGGFCIGNSIEDDVWNRTFADCHGALVVSLDYAKAPAHAYPGPLHDLEGLYHAVLADESLPINRQQTALLGFSAGGNLAATLCQLESRKAREGKPSAVPRAVIPIYPPLDFSVAVPDKKPSRRYKEGLLPGLRGERRDYVADLAPLFDWAYIPYGHDLRDPLLSPWHAKKEDLPANIFVVAAELDFLASEAWTWATRLAGREPVSGIPGRPEVAKTQELELADERFAWTSEDGGGSKRWLLVPDVLHAFDMHPSSAMVSDAVTLRDGNAKAVKVIRVLGEWLQETVWKGAL</sequence>
<protein>
    <recommendedName>
        <fullName evidence="8">NADPH--hemoprotein reductase</fullName>
        <ecNumber evidence="8">1.6.2.4</ecNumber>
    </recommendedName>
</protein>
<dbReference type="SUPFAM" id="SSF55856">
    <property type="entry name" value="Cytochrome b5-like heme/steroid binding domain"/>
    <property type="match status" value="1"/>
</dbReference>
<evidence type="ECO:0000256" key="7">
    <source>
        <dbReference type="ARBA" id="ARBA00023004"/>
    </source>
</evidence>
<dbReference type="PANTHER" id="PTHR19384">
    <property type="entry name" value="NITRIC OXIDE SYNTHASE-RELATED"/>
    <property type="match status" value="1"/>
</dbReference>
<dbReference type="InterPro" id="IPR001709">
    <property type="entry name" value="Flavoprot_Pyr_Nucl_cyt_Rdtase"/>
</dbReference>
<dbReference type="InterPro" id="IPR036400">
    <property type="entry name" value="Cyt_B5-like_heme/steroid_sf"/>
</dbReference>
<dbReference type="GO" id="GO:0010181">
    <property type="term" value="F:FMN binding"/>
    <property type="evidence" value="ECO:0007669"/>
    <property type="project" value="TreeGrafter"/>
</dbReference>
<evidence type="ECO:0000256" key="4">
    <source>
        <dbReference type="ARBA" id="ARBA00022723"/>
    </source>
</evidence>
<dbReference type="Pfam" id="PF00175">
    <property type="entry name" value="NAD_binding_1"/>
    <property type="match status" value="1"/>
</dbReference>
<dbReference type="Gene3D" id="1.20.58.480">
    <property type="match status" value="1"/>
</dbReference>